<dbReference type="AlphaFoldDB" id="A0A3N7HU86"/>
<feature type="region of interest" description="Disordered" evidence="1">
    <location>
        <begin position="51"/>
        <end position="72"/>
    </location>
</feature>
<protein>
    <submittedName>
        <fullName evidence="2">Uncharacterized protein</fullName>
    </submittedName>
</protein>
<name>A0A3N7HU86_POPTR</name>
<evidence type="ECO:0000313" key="3">
    <source>
        <dbReference type="Proteomes" id="UP000006729"/>
    </source>
</evidence>
<organism evidence="2 3">
    <name type="scientific">Populus trichocarpa</name>
    <name type="common">Western balsam poplar</name>
    <name type="synonym">Populus balsamifera subsp. trichocarpa</name>
    <dbReference type="NCBI Taxonomy" id="3694"/>
    <lineage>
        <taxon>Eukaryota</taxon>
        <taxon>Viridiplantae</taxon>
        <taxon>Streptophyta</taxon>
        <taxon>Embryophyta</taxon>
        <taxon>Tracheophyta</taxon>
        <taxon>Spermatophyta</taxon>
        <taxon>Magnoliopsida</taxon>
        <taxon>eudicotyledons</taxon>
        <taxon>Gunneridae</taxon>
        <taxon>Pentapetalae</taxon>
        <taxon>rosids</taxon>
        <taxon>fabids</taxon>
        <taxon>Malpighiales</taxon>
        <taxon>Salicaceae</taxon>
        <taxon>Saliceae</taxon>
        <taxon>Populus</taxon>
    </lineage>
</organism>
<proteinExistence type="predicted"/>
<keyword evidence="3" id="KW-1185">Reference proteome</keyword>
<dbReference type="Proteomes" id="UP000006729">
    <property type="component" value="Chromosome 17"/>
</dbReference>
<gene>
    <name evidence="2" type="ORF">POPTR_017G108550</name>
</gene>
<accession>A0A3N7HU86</accession>
<evidence type="ECO:0000256" key="1">
    <source>
        <dbReference type="SAM" id="MobiDB-lite"/>
    </source>
</evidence>
<dbReference type="EMBL" id="CM009306">
    <property type="protein sequence ID" value="RQP02199.1"/>
    <property type="molecule type" value="Genomic_DNA"/>
</dbReference>
<dbReference type="InParanoid" id="A0A3N7HU86"/>
<evidence type="ECO:0000313" key="2">
    <source>
        <dbReference type="EMBL" id="RQP02199.1"/>
    </source>
</evidence>
<reference evidence="2 3" key="1">
    <citation type="journal article" date="2006" name="Science">
        <title>The genome of black cottonwood, Populus trichocarpa (Torr. &amp; Gray).</title>
        <authorList>
            <person name="Tuskan G.A."/>
            <person name="Difazio S."/>
            <person name="Jansson S."/>
            <person name="Bohlmann J."/>
            <person name="Grigoriev I."/>
            <person name="Hellsten U."/>
            <person name="Putnam N."/>
            <person name="Ralph S."/>
            <person name="Rombauts S."/>
            <person name="Salamov A."/>
            <person name="Schein J."/>
            <person name="Sterck L."/>
            <person name="Aerts A."/>
            <person name="Bhalerao R.R."/>
            <person name="Bhalerao R.P."/>
            <person name="Blaudez D."/>
            <person name="Boerjan W."/>
            <person name="Brun A."/>
            <person name="Brunner A."/>
            <person name="Busov V."/>
            <person name="Campbell M."/>
            <person name="Carlson J."/>
            <person name="Chalot M."/>
            <person name="Chapman J."/>
            <person name="Chen G.L."/>
            <person name="Cooper D."/>
            <person name="Coutinho P.M."/>
            <person name="Couturier J."/>
            <person name="Covert S."/>
            <person name="Cronk Q."/>
            <person name="Cunningham R."/>
            <person name="Davis J."/>
            <person name="Degroeve S."/>
            <person name="Dejardin A."/>
            <person name="Depamphilis C."/>
            <person name="Detter J."/>
            <person name="Dirks B."/>
            <person name="Dubchak I."/>
            <person name="Duplessis S."/>
            <person name="Ehlting J."/>
            <person name="Ellis B."/>
            <person name="Gendler K."/>
            <person name="Goodstein D."/>
            <person name="Gribskov M."/>
            <person name="Grimwood J."/>
            <person name="Groover A."/>
            <person name="Gunter L."/>
            <person name="Hamberger B."/>
            <person name="Heinze B."/>
            <person name="Helariutta Y."/>
            <person name="Henrissat B."/>
            <person name="Holligan D."/>
            <person name="Holt R."/>
            <person name="Huang W."/>
            <person name="Islam-Faridi N."/>
            <person name="Jones S."/>
            <person name="Jones-Rhoades M."/>
            <person name="Jorgensen R."/>
            <person name="Joshi C."/>
            <person name="Kangasjarvi J."/>
            <person name="Karlsson J."/>
            <person name="Kelleher C."/>
            <person name="Kirkpatrick R."/>
            <person name="Kirst M."/>
            <person name="Kohler A."/>
            <person name="Kalluri U."/>
            <person name="Larimer F."/>
            <person name="Leebens-Mack J."/>
            <person name="Leple J.C."/>
            <person name="Locascio P."/>
            <person name="Lou Y."/>
            <person name="Lucas S."/>
            <person name="Martin F."/>
            <person name="Montanini B."/>
            <person name="Napoli C."/>
            <person name="Nelson D.R."/>
            <person name="Nelson C."/>
            <person name="Nieminen K."/>
            <person name="Nilsson O."/>
            <person name="Pereda V."/>
            <person name="Peter G."/>
            <person name="Philippe R."/>
            <person name="Pilate G."/>
            <person name="Poliakov A."/>
            <person name="Razumovskaya J."/>
            <person name="Richardson P."/>
            <person name="Rinaldi C."/>
            <person name="Ritland K."/>
            <person name="Rouze P."/>
            <person name="Ryaboy D."/>
            <person name="Schmutz J."/>
            <person name="Schrader J."/>
            <person name="Segerman B."/>
            <person name="Shin H."/>
            <person name="Siddiqui A."/>
            <person name="Sterky F."/>
            <person name="Terry A."/>
            <person name="Tsai C.J."/>
            <person name="Uberbacher E."/>
            <person name="Unneberg P."/>
            <person name="Vahala J."/>
            <person name="Wall K."/>
            <person name="Wessler S."/>
            <person name="Yang G."/>
            <person name="Yin T."/>
            <person name="Douglas C."/>
            <person name="Marra M."/>
            <person name="Sandberg G."/>
            <person name="Van de Peer Y."/>
            <person name="Rokhsar D."/>
        </authorList>
    </citation>
    <scope>NUCLEOTIDE SEQUENCE [LARGE SCALE GENOMIC DNA]</scope>
    <source>
        <strain evidence="3">cv. Nisqually</strain>
    </source>
</reference>
<sequence>MEGKMNKGDSLLGSTFLEQQLMEIANWNTVFEEDEEEESVEEDCSVIKPSMEGEKKTYKGTLASNNHRESYG</sequence>